<name>A0A1G9NA38_9ACTN</name>
<dbReference type="SUPFAM" id="SSF56349">
    <property type="entry name" value="DNA breaking-rejoining enzymes"/>
    <property type="match status" value="1"/>
</dbReference>
<gene>
    <name evidence="3" type="ORF">SAMN05660642_00955</name>
</gene>
<protein>
    <submittedName>
        <fullName evidence="3">Phage integrase family protein</fullName>
    </submittedName>
</protein>
<dbReference type="Proteomes" id="UP000198680">
    <property type="component" value="Unassembled WGS sequence"/>
</dbReference>
<dbReference type="EMBL" id="FNHE01000002">
    <property type="protein sequence ID" value="SDL83376.1"/>
    <property type="molecule type" value="Genomic_DNA"/>
</dbReference>
<evidence type="ECO:0000259" key="2">
    <source>
        <dbReference type="Pfam" id="PF00589"/>
    </source>
</evidence>
<evidence type="ECO:0000313" key="4">
    <source>
        <dbReference type="Proteomes" id="UP000198680"/>
    </source>
</evidence>
<dbReference type="InterPro" id="IPR013762">
    <property type="entry name" value="Integrase-like_cat_sf"/>
</dbReference>
<sequence>MIRLHDLRHTHATLLLADGVPVDGVAERLGHARATVTLTVHRHVHPGPGREAADFFAAPLEG</sequence>
<organism evidence="3 4">
    <name type="scientific">Geodermatophilus siccatus</name>
    <dbReference type="NCBI Taxonomy" id="1137991"/>
    <lineage>
        <taxon>Bacteria</taxon>
        <taxon>Bacillati</taxon>
        <taxon>Actinomycetota</taxon>
        <taxon>Actinomycetes</taxon>
        <taxon>Geodermatophilales</taxon>
        <taxon>Geodermatophilaceae</taxon>
        <taxon>Geodermatophilus</taxon>
    </lineage>
</organism>
<evidence type="ECO:0000256" key="1">
    <source>
        <dbReference type="ARBA" id="ARBA00023172"/>
    </source>
</evidence>
<reference evidence="4" key="1">
    <citation type="submission" date="2016-10" db="EMBL/GenBank/DDBJ databases">
        <authorList>
            <person name="Varghese N."/>
            <person name="Submissions S."/>
        </authorList>
    </citation>
    <scope>NUCLEOTIDE SEQUENCE [LARGE SCALE GENOMIC DNA]</scope>
    <source>
        <strain evidence="4">DSM 45419</strain>
    </source>
</reference>
<proteinExistence type="predicted"/>
<dbReference type="GO" id="GO:0003677">
    <property type="term" value="F:DNA binding"/>
    <property type="evidence" value="ECO:0007669"/>
    <property type="project" value="InterPro"/>
</dbReference>
<dbReference type="InterPro" id="IPR011010">
    <property type="entry name" value="DNA_brk_join_enz"/>
</dbReference>
<feature type="domain" description="Tyr recombinase" evidence="2">
    <location>
        <begin position="2"/>
        <end position="44"/>
    </location>
</feature>
<evidence type="ECO:0000313" key="3">
    <source>
        <dbReference type="EMBL" id="SDL83376.1"/>
    </source>
</evidence>
<dbReference type="GO" id="GO:0015074">
    <property type="term" value="P:DNA integration"/>
    <property type="evidence" value="ECO:0007669"/>
    <property type="project" value="InterPro"/>
</dbReference>
<dbReference type="Gene3D" id="1.10.443.10">
    <property type="entry name" value="Intergrase catalytic core"/>
    <property type="match status" value="1"/>
</dbReference>
<dbReference type="STRING" id="1137991.SAMN05660642_00955"/>
<keyword evidence="4" id="KW-1185">Reference proteome</keyword>
<dbReference type="InterPro" id="IPR002104">
    <property type="entry name" value="Integrase_catalytic"/>
</dbReference>
<accession>A0A1G9NA38</accession>
<dbReference type="GO" id="GO:0006310">
    <property type="term" value="P:DNA recombination"/>
    <property type="evidence" value="ECO:0007669"/>
    <property type="project" value="UniProtKB-KW"/>
</dbReference>
<keyword evidence="1" id="KW-0233">DNA recombination</keyword>
<dbReference type="Pfam" id="PF00589">
    <property type="entry name" value="Phage_integrase"/>
    <property type="match status" value="1"/>
</dbReference>
<dbReference type="AlphaFoldDB" id="A0A1G9NA38"/>